<sequence length="75" mass="8049">MDIVEHCDLLEKCLKGDKQAARAIFKAAGQLEGEVGLARRAGWQECLDHLGAPNPGAAPMERAALLLEAMRHGQA</sequence>
<accession>A0A0F9CZ27</accession>
<name>A0A0F9CZ27_9ZZZZ</name>
<gene>
    <name evidence="1" type="ORF">LCGC14_2551690</name>
</gene>
<organism evidence="1">
    <name type="scientific">marine sediment metagenome</name>
    <dbReference type="NCBI Taxonomy" id="412755"/>
    <lineage>
        <taxon>unclassified sequences</taxon>
        <taxon>metagenomes</taxon>
        <taxon>ecological metagenomes</taxon>
    </lineage>
</organism>
<reference evidence="1" key="1">
    <citation type="journal article" date="2015" name="Nature">
        <title>Complex archaea that bridge the gap between prokaryotes and eukaryotes.</title>
        <authorList>
            <person name="Spang A."/>
            <person name="Saw J.H."/>
            <person name="Jorgensen S.L."/>
            <person name="Zaremba-Niedzwiedzka K."/>
            <person name="Martijn J."/>
            <person name="Lind A.E."/>
            <person name="van Eijk R."/>
            <person name="Schleper C."/>
            <person name="Guy L."/>
            <person name="Ettema T.J."/>
        </authorList>
    </citation>
    <scope>NUCLEOTIDE SEQUENCE</scope>
</reference>
<evidence type="ECO:0000313" key="1">
    <source>
        <dbReference type="EMBL" id="KKL10851.1"/>
    </source>
</evidence>
<proteinExistence type="predicted"/>
<dbReference type="EMBL" id="LAZR01041897">
    <property type="protein sequence ID" value="KKL10851.1"/>
    <property type="molecule type" value="Genomic_DNA"/>
</dbReference>
<dbReference type="AlphaFoldDB" id="A0A0F9CZ27"/>
<comment type="caution">
    <text evidence="1">The sequence shown here is derived from an EMBL/GenBank/DDBJ whole genome shotgun (WGS) entry which is preliminary data.</text>
</comment>
<protein>
    <submittedName>
        <fullName evidence="1">Uncharacterized protein</fullName>
    </submittedName>
</protein>